<feature type="compositionally biased region" description="Basic residues" evidence="1">
    <location>
        <begin position="132"/>
        <end position="141"/>
    </location>
</feature>
<evidence type="ECO:0000256" key="1">
    <source>
        <dbReference type="SAM" id="MobiDB-lite"/>
    </source>
</evidence>
<name>A0A915AZL0_PARUN</name>
<protein>
    <submittedName>
        <fullName evidence="3">Uncharacterized protein</fullName>
    </submittedName>
</protein>
<proteinExistence type="predicted"/>
<dbReference type="Proteomes" id="UP000887569">
    <property type="component" value="Unplaced"/>
</dbReference>
<organism evidence="2 3">
    <name type="scientific">Parascaris univalens</name>
    <name type="common">Nematode worm</name>
    <dbReference type="NCBI Taxonomy" id="6257"/>
    <lineage>
        <taxon>Eukaryota</taxon>
        <taxon>Metazoa</taxon>
        <taxon>Ecdysozoa</taxon>
        <taxon>Nematoda</taxon>
        <taxon>Chromadorea</taxon>
        <taxon>Rhabditida</taxon>
        <taxon>Spirurina</taxon>
        <taxon>Ascaridomorpha</taxon>
        <taxon>Ascaridoidea</taxon>
        <taxon>Ascarididae</taxon>
        <taxon>Parascaris</taxon>
    </lineage>
</organism>
<sequence length="170" mass="18621">MQLMGANGSHTANNEADDGRCWFASCRNRRRSNEEHYKPTVRRSSKCAGPTSLEINNDVNDPTLLGSTVLINSWKAPSTANLTPPITPLSSDSSYSMEGFSLSQPTHETLMQIIRCFPFPTPAGSLESSPRCQRKRQVKRSVPKDGSAAFDGTSKAVERSRSLTCATKQI</sequence>
<dbReference type="AlphaFoldDB" id="A0A915AZL0"/>
<accession>A0A915AZL0</accession>
<dbReference type="WBParaSite" id="PgR018_g121_t01">
    <property type="protein sequence ID" value="PgR018_g121_t01"/>
    <property type="gene ID" value="PgR018_g121"/>
</dbReference>
<reference evidence="3" key="1">
    <citation type="submission" date="2022-11" db="UniProtKB">
        <authorList>
            <consortium name="WormBaseParasite"/>
        </authorList>
    </citation>
    <scope>IDENTIFICATION</scope>
</reference>
<evidence type="ECO:0000313" key="3">
    <source>
        <dbReference type="WBParaSite" id="PgR018_g121_t01"/>
    </source>
</evidence>
<evidence type="ECO:0000313" key="2">
    <source>
        <dbReference type="Proteomes" id="UP000887569"/>
    </source>
</evidence>
<feature type="region of interest" description="Disordered" evidence="1">
    <location>
        <begin position="125"/>
        <end position="155"/>
    </location>
</feature>
<keyword evidence="2" id="KW-1185">Reference proteome</keyword>
<feature type="region of interest" description="Disordered" evidence="1">
    <location>
        <begin position="33"/>
        <end position="54"/>
    </location>
</feature>